<gene>
    <name evidence="4" type="ORF">OESDEN_03917</name>
</gene>
<dbReference type="PANTHER" id="PTHR11412">
    <property type="entry name" value="MACROGLOBULIN / COMPLEMENT"/>
    <property type="match status" value="1"/>
</dbReference>
<accession>A0A0B1TF49</accession>
<evidence type="ECO:0000313" key="5">
    <source>
        <dbReference type="Proteomes" id="UP000053660"/>
    </source>
</evidence>
<evidence type="ECO:0000256" key="1">
    <source>
        <dbReference type="ARBA" id="ARBA00022729"/>
    </source>
</evidence>
<dbReference type="Pfam" id="PF01835">
    <property type="entry name" value="MG2"/>
    <property type="match status" value="1"/>
</dbReference>
<dbReference type="Gene3D" id="2.60.40.1930">
    <property type="match status" value="2"/>
</dbReference>
<dbReference type="PANTHER" id="PTHR11412:SF136">
    <property type="entry name" value="CD109 ANTIGEN"/>
    <property type="match status" value="1"/>
</dbReference>
<dbReference type="GO" id="GO:0004866">
    <property type="term" value="F:endopeptidase inhibitor activity"/>
    <property type="evidence" value="ECO:0007669"/>
    <property type="project" value="InterPro"/>
</dbReference>
<evidence type="ECO:0000256" key="2">
    <source>
        <dbReference type="ARBA" id="ARBA00022966"/>
    </source>
</evidence>
<dbReference type="EMBL" id="KN549756">
    <property type="protein sequence ID" value="KHJ96128.1"/>
    <property type="molecule type" value="Genomic_DNA"/>
</dbReference>
<organism evidence="4 5">
    <name type="scientific">Oesophagostomum dentatum</name>
    <name type="common">Nodular worm</name>
    <dbReference type="NCBI Taxonomy" id="61180"/>
    <lineage>
        <taxon>Eukaryota</taxon>
        <taxon>Metazoa</taxon>
        <taxon>Ecdysozoa</taxon>
        <taxon>Nematoda</taxon>
        <taxon>Chromadorea</taxon>
        <taxon>Rhabditida</taxon>
        <taxon>Rhabditina</taxon>
        <taxon>Rhabditomorpha</taxon>
        <taxon>Strongyloidea</taxon>
        <taxon>Strongylidae</taxon>
        <taxon>Oesophagostomum</taxon>
    </lineage>
</organism>
<protein>
    <submittedName>
        <fullName evidence="4">Alpha-2-macroglobulin family protein</fullName>
    </submittedName>
</protein>
<reference evidence="4 5" key="1">
    <citation type="submission" date="2014-03" db="EMBL/GenBank/DDBJ databases">
        <title>Draft genome of the hookworm Oesophagostomum dentatum.</title>
        <authorList>
            <person name="Mitreva M."/>
        </authorList>
    </citation>
    <scope>NUCLEOTIDE SEQUENCE [LARGE SCALE GENOMIC DNA]</scope>
    <source>
        <strain evidence="4 5">OD-Hann</strain>
    </source>
</reference>
<dbReference type="OrthoDB" id="6359008at2759"/>
<dbReference type="InterPro" id="IPR050473">
    <property type="entry name" value="A2M/Complement_sys"/>
</dbReference>
<keyword evidence="5" id="KW-1185">Reference proteome</keyword>
<dbReference type="AlphaFoldDB" id="A0A0B1TF49"/>
<proteinExistence type="predicted"/>
<evidence type="ECO:0000259" key="3">
    <source>
        <dbReference type="Pfam" id="PF01835"/>
    </source>
</evidence>
<keyword evidence="2" id="KW-0882">Thioester bond</keyword>
<dbReference type="Gene3D" id="2.60.40.1940">
    <property type="match status" value="1"/>
</dbReference>
<dbReference type="Proteomes" id="UP000053660">
    <property type="component" value="Unassembled WGS sequence"/>
</dbReference>
<sequence>MFVSSPFVVLPPSLRINAVNTIIVSPVKIRQDNTDLQIIVSGYNGSRSSVIFTQKLKAKRAGAPHSFSFEVTNPVEKAKVEINVQGHEKFESELRVKPNLAVLHIHTDKPIYSAGETVSVRALPLTHSGAIYDDVIQFALVNPDGFELIRKENKTSNGYIELTFELPKYLFYGEWHILGKPYGVNEPELTFDAAFQVKDYVLPPFKISMFIADGQLLNSTDVTVEARYYYGAPLSGSMTLYCSSRKYRSDSSKPKRLLQSEVCCLSVRALPLTHSGAIYDDVIQFALVNPDGFELIRKENKTSNGYIELTFELPKYLFYGEWHILGKPYGVNEPELTFDAAFQVKDYENLESRVYEGQDFHAGHSIYPY</sequence>
<feature type="domain" description="Macroglobulin" evidence="3">
    <location>
        <begin position="103"/>
        <end position="178"/>
    </location>
</feature>
<evidence type="ECO:0000313" key="4">
    <source>
        <dbReference type="EMBL" id="KHJ96128.1"/>
    </source>
</evidence>
<name>A0A0B1TF49_OESDE</name>
<keyword evidence="1" id="KW-0732">Signal</keyword>
<dbReference type="InterPro" id="IPR002890">
    <property type="entry name" value="MG2"/>
</dbReference>